<dbReference type="InterPro" id="IPR023395">
    <property type="entry name" value="MCP_dom_sf"/>
</dbReference>
<keyword evidence="5" id="KW-0677">Repeat</keyword>
<comment type="similarity">
    <text evidence="2 11">Belongs to the mitochondrial carrier (TC 2.A.29) family.</text>
</comment>
<dbReference type="SUPFAM" id="SSF103506">
    <property type="entry name" value="Mitochondrial carrier"/>
    <property type="match status" value="1"/>
</dbReference>
<comment type="caution">
    <text evidence="13">The sequence shown here is derived from an EMBL/GenBank/DDBJ whole genome shotgun (WGS) entry which is preliminary data.</text>
</comment>
<name>A0A9W7APH6_9STRA</name>
<evidence type="ECO:0000313" key="13">
    <source>
        <dbReference type="EMBL" id="GMH76776.1"/>
    </source>
</evidence>
<evidence type="ECO:0000256" key="6">
    <source>
        <dbReference type="ARBA" id="ARBA00022792"/>
    </source>
</evidence>
<keyword evidence="6" id="KW-0999">Mitochondrion inner membrane</keyword>
<dbReference type="PANTHER" id="PTHR45671:SF12">
    <property type="entry name" value="MITOCHONDRIAL PHOSPHATE CARRIER PROTEIN"/>
    <property type="match status" value="1"/>
</dbReference>
<comment type="subcellular location">
    <subcellularLocation>
        <location evidence="1">Mitochondrion inner membrane</location>
        <topology evidence="1">Multi-pass membrane protein</topology>
    </subcellularLocation>
</comment>
<evidence type="ECO:0000256" key="10">
    <source>
        <dbReference type="PROSITE-ProRule" id="PRU00282"/>
    </source>
</evidence>
<evidence type="ECO:0000256" key="12">
    <source>
        <dbReference type="SAM" id="MobiDB-lite"/>
    </source>
</evidence>
<evidence type="ECO:0000256" key="2">
    <source>
        <dbReference type="ARBA" id="ARBA00006375"/>
    </source>
</evidence>
<dbReference type="GO" id="GO:1990547">
    <property type="term" value="P:mitochondrial phosphate ion transmembrane transport"/>
    <property type="evidence" value="ECO:0007669"/>
    <property type="project" value="InterPro"/>
</dbReference>
<gene>
    <name evidence="13" type="ORF">TL16_g07191</name>
</gene>
<accession>A0A9W7APH6</accession>
<sequence length="176" mass="18793">MFSGRGCYDTLPTAIAITSGSTEEVRGSKIEGTIPDMVGSGSATSEKLLGLFGEGVGVIWDERFKRWTVKAGQSAFLPTLPSNNPSSRAVDPSFGPRGRSPIEREKNLSPSTYLRFMVSGALCCSVVHLGVTPLDVVKTKLQTDPVNYPGPIVAFKKIVDEEGEGGGGERFEPLRS</sequence>
<dbReference type="AlphaFoldDB" id="A0A9W7APH6"/>
<keyword evidence="7" id="KW-1133">Transmembrane helix</keyword>
<keyword evidence="4 10" id="KW-0812">Transmembrane</keyword>
<dbReference type="Proteomes" id="UP001162640">
    <property type="component" value="Unassembled WGS sequence"/>
</dbReference>
<evidence type="ECO:0000256" key="1">
    <source>
        <dbReference type="ARBA" id="ARBA00004448"/>
    </source>
</evidence>
<evidence type="ECO:0000256" key="9">
    <source>
        <dbReference type="ARBA" id="ARBA00023136"/>
    </source>
</evidence>
<evidence type="ECO:0000313" key="14">
    <source>
        <dbReference type="Proteomes" id="UP001162640"/>
    </source>
</evidence>
<evidence type="ECO:0000256" key="4">
    <source>
        <dbReference type="ARBA" id="ARBA00022692"/>
    </source>
</evidence>
<dbReference type="InterPro" id="IPR044677">
    <property type="entry name" value="SLC25A3/Pic2/Mir1-like"/>
</dbReference>
<evidence type="ECO:0000256" key="5">
    <source>
        <dbReference type="ARBA" id="ARBA00022737"/>
    </source>
</evidence>
<evidence type="ECO:0000256" key="8">
    <source>
        <dbReference type="ARBA" id="ARBA00023128"/>
    </source>
</evidence>
<dbReference type="GO" id="GO:0005315">
    <property type="term" value="F:phosphate transmembrane transporter activity"/>
    <property type="evidence" value="ECO:0007669"/>
    <property type="project" value="InterPro"/>
</dbReference>
<evidence type="ECO:0000256" key="11">
    <source>
        <dbReference type="RuleBase" id="RU000488"/>
    </source>
</evidence>
<organism evidence="13 14">
    <name type="scientific">Triparma laevis f. inornata</name>
    <dbReference type="NCBI Taxonomy" id="1714386"/>
    <lineage>
        <taxon>Eukaryota</taxon>
        <taxon>Sar</taxon>
        <taxon>Stramenopiles</taxon>
        <taxon>Ochrophyta</taxon>
        <taxon>Bolidophyceae</taxon>
        <taxon>Parmales</taxon>
        <taxon>Triparmaceae</taxon>
        <taxon>Triparma</taxon>
    </lineage>
</organism>
<dbReference type="PROSITE" id="PS50920">
    <property type="entry name" value="SOLCAR"/>
    <property type="match status" value="1"/>
</dbReference>
<reference evidence="14" key="1">
    <citation type="journal article" date="2023" name="Commun. Biol.">
        <title>Genome analysis of Parmales, the sister group of diatoms, reveals the evolutionary specialization of diatoms from phago-mixotrophs to photoautotrophs.</title>
        <authorList>
            <person name="Ban H."/>
            <person name="Sato S."/>
            <person name="Yoshikawa S."/>
            <person name="Yamada K."/>
            <person name="Nakamura Y."/>
            <person name="Ichinomiya M."/>
            <person name="Sato N."/>
            <person name="Blanc-Mathieu R."/>
            <person name="Endo H."/>
            <person name="Kuwata A."/>
            <person name="Ogata H."/>
        </authorList>
    </citation>
    <scope>NUCLEOTIDE SEQUENCE [LARGE SCALE GENOMIC DNA]</scope>
</reference>
<evidence type="ECO:0000256" key="3">
    <source>
        <dbReference type="ARBA" id="ARBA00022448"/>
    </source>
</evidence>
<dbReference type="EMBL" id="BLQM01000225">
    <property type="protein sequence ID" value="GMH76776.1"/>
    <property type="molecule type" value="Genomic_DNA"/>
</dbReference>
<dbReference type="PANTHER" id="PTHR45671">
    <property type="entry name" value="SOLUTE CARRIER FAMILY 25 (MITOCHONDRIAL CARRIER PHOSPHATE CARRIER), MEMBER 3, LIKE-RELATED-RELATED"/>
    <property type="match status" value="1"/>
</dbReference>
<evidence type="ECO:0000256" key="7">
    <source>
        <dbReference type="ARBA" id="ARBA00022989"/>
    </source>
</evidence>
<proteinExistence type="inferred from homology"/>
<dbReference type="Pfam" id="PF00153">
    <property type="entry name" value="Mito_carr"/>
    <property type="match status" value="1"/>
</dbReference>
<keyword evidence="8" id="KW-0496">Mitochondrion</keyword>
<feature type="repeat" description="Solcar" evidence="10">
    <location>
        <begin position="111"/>
        <end position="176"/>
    </location>
</feature>
<dbReference type="InterPro" id="IPR018108">
    <property type="entry name" value="MCP_transmembrane"/>
</dbReference>
<feature type="region of interest" description="Disordered" evidence="12">
    <location>
        <begin position="80"/>
        <end position="105"/>
    </location>
</feature>
<keyword evidence="9 10" id="KW-0472">Membrane</keyword>
<dbReference type="GO" id="GO:0005743">
    <property type="term" value="C:mitochondrial inner membrane"/>
    <property type="evidence" value="ECO:0007669"/>
    <property type="project" value="UniProtKB-SubCell"/>
</dbReference>
<dbReference type="Gene3D" id="1.50.40.10">
    <property type="entry name" value="Mitochondrial carrier domain"/>
    <property type="match status" value="1"/>
</dbReference>
<protein>
    <submittedName>
        <fullName evidence="13">Uncharacterized protein</fullName>
    </submittedName>
</protein>
<keyword evidence="3 11" id="KW-0813">Transport</keyword>